<name>A0A1F5VXK7_9BACT</name>
<protein>
    <recommendedName>
        <fullName evidence="1">Formylmethanofuran dehydrogenase subunit E domain-containing protein</fullName>
    </recommendedName>
</protein>
<dbReference type="InterPro" id="IPR003814">
    <property type="entry name" value="FmdEsu_dom"/>
</dbReference>
<dbReference type="Pfam" id="PF02663">
    <property type="entry name" value="FmdE"/>
    <property type="match status" value="1"/>
</dbReference>
<dbReference type="SUPFAM" id="SSF143555">
    <property type="entry name" value="FwdE-like"/>
    <property type="match status" value="1"/>
</dbReference>
<dbReference type="STRING" id="1817863.A2Y62_20415"/>
<accession>A0A1F5VXK7</accession>
<organism evidence="2 3">
    <name type="scientific">Candidatus Fischerbacteria bacterium RBG_13_37_8</name>
    <dbReference type="NCBI Taxonomy" id="1817863"/>
    <lineage>
        <taxon>Bacteria</taxon>
        <taxon>Candidatus Fischeribacteriota</taxon>
    </lineage>
</organism>
<gene>
    <name evidence="2" type="ORF">A2Y62_20415</name>
</gene>
<feature type="domain" description="Formylmethanofuran dehydrogenase subunit E" evidence="1">
    <location>
        <begin position="14"/>
        <end position="133"/>
    </location>
</feature>
<dbReference type="Gene3D" id="3.30.1330.130">
    <property type="match status" value="1"/>
</dbReference>
<proteinExistence type="predicted"/>
<evidence type="ECO:0000313" key="3">
    <source>
        <dbReference type="Proteomes" id="UP000178943"/>
    </source>
</evidence>
<reference evidence="2 3" key="1">
    <citation type="journal article" date="2016" name="Nat. Commun.">
        <title>Thousands of microbial genomes shed light on interconnected biogeochemical processes in an aquifer system.</title>
        <authorList>
            <person name="Anantharaman K."/>
            <person name="Brown C.T."/>
            <person name="Hug L.A."/>
            <person name="Sharon I."/>
            <person name="Castelle C.J."/>
            <person name="Probst A.J."/>
            <person name="Thomas B.C."/>
            <person name="Singh A."/>
            <person name="Wilkins M.J."/>
            <person name="Karaoz U."/>
            <person name="Brodie E.L."/>
            <person name="Williams K.H."/>
            <person name="Hubbard S.S."/>
            <person name="Banfield J.F."/>
        </authorList>
    </citation>
    <scope>NUCLEOTIDE SEQUENCE [LARGE SCALE GENOMIC DNA]</scope>
</reference>
<evidence type="ECO:0000313" key="2">
    <source>
        <dbReference type="EMBL" id="OGF68007.1"/>
    </source>
</evidence>
<comment type="caution">
    <text evidence="2">The sequence shown here is derived from an EMBL/GenBank/DDBJ whole genome shotgun (WGS) entry which is preliminary data.</text>
</comment>
<dbReference type="PANTHER" id="PTHR39418:SF1">
    <property type="entry name" value="DEHYDROGENASE"/>
    <property type="match status" value="1"/>
</dbReference>
<dbReference type="InterPro" id="IPR053194">
    <property type="entry name" value="tRNA_methyltr_O"/>
</dbReference>
<dbReference type="AlphaFoldDB" id="A0A1F5VXK7"/>
<dbReference type="EMBL" id="MFGW01000033">
    <property type="protein sequence ID" value="OGF68007.1"/>
    <property type="molecule type" value="Genomic_DNA"/>
</dbReference>
<dbReference type="PANTHER" id="PTHR39418">
    <property type="entry name" value="DEHYDROGENASE-RELATED"/>
    <property type="match status" value="1"/>
</dbReference>
<evidence type="ECO:0000259" key="1">
    <source>
        <dbReference type="Pfam" id="PF02663"/>
    </source>
</evidence>
<dbReference type="Proteomes" id="UP000178943">
    <property type="component" value="Unassembled WGS sequence"/>
</dbReference>
<sequence>MQQHDTLLSTAIAFHGHLGPYLVLGLRAGLHANQVLGKEPMQTKAIIKTHSAPPQSCFADGVQLTTGCTLGKGNISLIDAEGLSVHFQQNDKSITCILKAEIIAEMSSLPQKEEAWEAFAKKLYTQPIEELFDMK</sequence>